<feature type="binding site" description="via carbamate group" evidence="4">
    <location>
        <position position="127"/>
    </location>
    <ligand>
        <name>Zn(2+)</name>
        <dbReference type="ChEBI" id="CHEBI:29105"/>
        <label>2</label>
    </ligand>
</feature>
<feature type="binding site" evidence="4">
    <location>
        <position position="188"/>
    </location>
    <ligand>
        <name>Zn(2+)</name>
        <dbReference type="ChEBI" id="CHEBI:29105"/>
        <label>2</label>
    </ligand>
</feature>
<keyword evidence="7" id="KW-1185">Reference proteome</keyword>
<dbReference type="Pfam" id="PF02126">
    <property type="entry name" value="PTE"/>
    <property type="match status" value="1"/>
</dbReference>
<evidence type="ECO:0000256" key="2">
    <source>
        <dbReference type="ARBA" id="ARBA00022801"/>
    </source>
</evidence>
<evidence type="ECO:0000256" key="1">
    <source>
        <dbReference type="ARBA" id="ARBA00022723"/>
    </source>
</evidence>
<comment type="cofactor">
    <cofactor evidence="4">
        <name>a divalent metal cation</name>
        <dbReference type="ChEBI" id="CHEBI:60240"/>
    </cofactor>
    <text evidence="4">Binds 2 divalent metal cations per subunit.</text>
</comment>
<keyword evidence="1 4" id="KW-0479">Metal-binding</keyword>
<evidence type="ECO:0000256" key="4">
    <source>
        <dbReference type="PIRSR" id="PIRSR601559-51"/>
    </source>
</evidence>
<dbReference type="RefSeq" id="WP_135113943.1">
    <property type="nucleotide sequence ID" value="NZ_SPQB01000009.1"/>
</dbReference>
<dbReference type="Gene3D" id="3.20.20.140">
    <property type="entry name" value="Metal-dependent hydrolases"/>
    <property type="match status" value="1"/>
</dbReference>
<dbReference type="PIRSF" id="PIRSF016839">
    <property type="entry name" value="PhP"/>
    <property type="match status" value="1"/>
</dbReference>
<dbReference type="PANTHER" id="PTHR10819">
    <property type="entry name" value="PHOSPHOTRIESTERASE-RELATED"/>
    <property type="match status" value="1"/>
</dbReference>
<keyword evidence="2" id="KW-0378">Hydrolase</keyword>
<dbReference type="SUPFAM" id="SSF51556">
    <property type="entry name" value="Metallo-dependent hydrolases"/>
    <property type="match status" value="1"/>
</dbReference>
<comment type="similarity">
    <text evidence="5">Belongs to the metallo-dependent hydrolases superfamily. Phosphotriesterase family.</text>
</comment>
<protein>
    <submittedName>
        <fullName evidence="6">Aryldialkylphosphatase</fullName>
    </submittedName>
</protein>
<proteinExistence type="inferred from homology"/>
<dbReference type="InterPro" id="IPR032466">
    <property type="entry name" value="Metal_Hydrolase"/>
</dbReference>
<dbReference type="OrthoDB" id="9795018at2"/>
<dbReference type="AlphaFoldDB" id="A0A4Y9FXT8"/>
<dbReference type="GO" id="GO:0008270">
    <property type="term" value="F:zinc ion binding"/>
    <property type="evidence" value="ECO:0007669"/>
    <property type="project" value="InterPro"/>
</dbReference>
<dbReference type="Proteomes" id="UP000298358">
    <property type="component" value="Unassembled WGS sequence"/>
</dbReference>
<feature type="binding site" evidence="4">
    <location>
        <position position="160"/>
    </location>
    <ligand>
        <name>Zn(2+)</name>
        <dbReference type="ChEBI" id="CHEBI:29105"/>
        <label>2</label>
    </ligand>
</feature>
<evidence type="ECO:0000256" key="3">
    <source>
        <dbReference type="PIRSR" id="PIRSR601559-50"/>
    </source>
</evidence>
<dbReference type="PANTHER" id="PTHR10819:SF3">
    <property type="entry name" value="PHOSPHOTRIESTERASE-RELATED PROTEIN"/>
    <property type="match status" value="1"/>
</dbReference>
<evidence type="ECO:0000313" key="7">
    <source>
        <dbReference type="Proteomes" id="UP000298358"/>
    </source>
</evidence>
<feature type="modified residue" description="N6-carboxylysine" evidence="3 5">
    <location>
        <position position="127"/>
    </location>
</feature>
<feature type="binding site" evidence="4">
    <location>
        <position position="25"/>
    </location>
    <ligand>
        <name>Zn(2+)</name>
        <dbReference type="ChEBI" id="CHEBI:29105"/>
        <label>1</label>
    </ligand>
</feature>
<accession>A0A4Y9FXT8</accession>
<feature type="binding site" evidence="4">
    <location>
        <position position="23"/>
    </location>
    <ligand>
        <name>Zn(2+)</name>
        <dbReference type="ChEBI" id="CHEBI:29105"/>
        <label>1</label>
    </ligand>
</feature>
<organism evidence="6 7">
    <name type="scientific">Microbacterium paludicola</name>
    <dbReference type="NCBI Taxonomy" id="300019"/>
    <lineage>
        <taxon>Bacteria</taxon>
        <taxon>Bacillati</taxon>
        <taxon>Actinomycetota</taxon>
        <taxon>Actinomycetes</taxon>
        <taxon>Micrococcales</taxon>
        <taxon>Microbacteriaceae</taxon>
        <taxon>Microbacterium</taxon>
    </lineage>
</organism>
<feature type="binding site" description="via carbamate group" evidence="4">
    <location>
        <position position="127"/>
    </location>
    <ligand>
        <name>Zn(2+)</name>
        <dbReference type="ChEBI" id="CHEBI:29105"/>
        <label>1</label>
    </ligand>
</feature>
<comment type="caution">
    <text evidence="6">The sequence shown here is derived from an EMBL/GenBank/DDBJ whole genome shotgun (WGS) entry which is preliminary data.</text>
</comment>
<dbReference type="InterPro" id="IPR001559">
    <property type="entry name" value="Phosphotriesterase"/>
</dbReference>
<dbReference type="GO" id="GO:0016787">
    <property type="term" value="F:hydrolase activity"/>
    <property type="evidence" value="ECO:0007669"/>
    <property type="project" value="UniProtKB-KW"/>
</dbReference>
<reference evidence="6 7" key="1">
    <citation type="submission" date="2019-03" db="EMBL/GenBank/DDBJ databases">
        <title>Diversity of the mouse oral microbiome.</title>
        <authorList>
            <person name="Joseph S."/>
            <person name="Aduse-Opoku J."/>
            <person name="Curtis M."/>
            <person name="Wade W."/>
            <person name="Hashim A."/>
        </authorList>
    </citation>
    <scope>NUCLEOTIDE SEQUENCE [LARGE SCALE GENOMIC DNA]</scope>
    <source>
        <strain evidence="6 7">P1012</strain>
    </source>
</reference>
<evidence type="ECO:0000256" key="5">
    <source>
        <dbReference type="PROSITE-ProRule" id="PRU00679"/>
    </source>
</evidence>
<sequence length="296" mass="31893">MTGRVRTVAGDVAAGDLGRVDYHEHLFQVTPLLPGDELDDESAAAAEAAELRESGFEAMIDATPLGLGRDVPALARVAAATGLRIVSATGAHRESHYRADHPLVALNEADLARRFTKDLRSRSGIVKAGIDYWKITRFSRRVLAAAASAHAEVSAPVMVHLEHGSAAHEVLDVLEADGVSADAVVLAHIDRNPDAVLHAELAARGAFLGYDGFARHREHPDSVVLDCLERAAHLGAENRLLVGGDVARRSRYRAYGGLPGLRYLGLRVVPRLIAMVGEDLSDRVLRRNPARLLARF</sequence>
<dbReference type="EMBL" id="SPQB01000009">
    <property type="protein sequence ID" value="TFU33441.1"/>
    <property type="molecule type" value="Genomic_DNA"/>
</dbReference>
<dbReference type="PROSITE" id="PS51347">
    <property type="entry name" value="PHOSPHOTRIESTERASE_2"/>
    <property type="match status" value="1"/>
</dbReference>
<feature type="binding site" evidence="4">
    <location>
        <position position="245"/>
    </location>
    <ligand>
        <name>Zn(2+)</name>
        <dbReference type="ChEBI" id="CHEBI:29105"/>
        <label>1</label>
    </ligand>
</feature>
<evidence type="ECO:0000313" key="6">
    <source>
        <dbReference type="EMBL" id="TFU33441.1"/>
    </source>
</evidence>
<name>A0A4Y9FXT8_9MICO</name>
<gene>
    <name evidence="6" type="ORF">E4U02_05990</name>
</gene>